<dbReference type="GeneID" id="109486959"/>
<dbReference type="Gene3D" id="3.40.50.300">
    <property type="entry name" value="P-loop containing nucleotide triphosphate hydrolases"/>
    <property type="match status" value="1"/>
</dbReference>
<sequence length="238" mass="26051">MFPVELCQNRTTSGKSGGKGETSEAETRPVESTEIPRCVLVGPKGSGKTALLFQYGLSLVSQGRRVTFISHETLHTMPLKVAGTQKPDQMALKQLQILYLNTQESLLQYLSSVHTQAPLPTAILTAETAPVVARLCAYLVDAAFFISNKLSEDRSVTGRVLCPVVATVTPPGDRTALRWYERFLTSVWEVKGVAGQQSIYQLSNVSSASRDSLVVTYEISDALRMLDVQEEEQLEVGD</sequence>
<dbReference type="GO" id="GO:0003697">
    <property type="term" value="F:single-stranded DNA binding"/>
    <property type="evidence" value="ECO:0007669"/>
    <property type="project" value="TreeGrafter"/>
</dbReference>
<dbReference type="Proteomes" id="UP000515135">
    <property type="component" value="Unplaced"/>
</dbReference>
<evidence type="ECO:0000313" key="2">
    <source>
        <dbReference type="Proteomes" id="UP000515135"/>
    </source>
</evidence>
<proteinExistence type="predicted"/>
<keyword evidence="2" id="KW-1185">Reference proteome</keyword>
<reference evidence="3" key="1">
    <citation type="submission" date="2025-08" db="UniProtKB">
        <authorList>
            <consortium name="RefSeq"/>
        </authorList>
    </citation>
    <scope>IDENTIFICATION</scope>
    <source>
        <tissue evidence="3">Gonad</tissue>
    </source>
</reference>
<feature type="region of interest" description="Disordered" evidence="1">
    <location>
        <begin position="1"/>
        <end position="31"/>
    </location>
</feature>
<evidence type="ECO:0000313" key="3">
    <source>
        <dbReference type="RefSeq" id="XP_019646433.1"/>
    </source>
</evidence>
<dbReference type="KEGG" id="bbel:109486959"/>
<dbReference type="PANTHER" id="PTHR28653:SF1">
    <property type="entry name" value="ATPASE SWSAP1"/>
    <property type="match status" value="1"/>
</dbReference>
<dbReference type="GO" id="GO:0097196">
    <property type="term" value="C:Shu complex"/>
    <property type="evidence" value="ECO:0007669"/>
    <property type="project" value="TreeGrafter"/>
</dbReference>
<evidence type="ECO:0000256" key="1">
    <source>
        <dbReference type="SAM" id="MobiDB-lite"/>
    </source>
</evidence>
<gene>
    <name evidence="3" type="primary">LOC109486959</name>
</gene>
<feature type="compositionally biased region" description="Basic and acidic residues" evidence="1">
    <location>
        <begin position="21"/>
        <end position="31"/>
    </location>
</feature>
<name>A0A6P5A9Z7_BRABE</name>
<organism evidence="2 3">
    <name type="scientific">Branchiostoma belcheri</name>
    <name type="common">Amphioxus</name>
    <dbReference type="NCBI Taxonomy" id="7741"/>
    <lineage>
        <taxon>Eukaryota</taxon>
        <taxon>Metazoa</taxon>
        <taxon>Chordata</taxon>
        <taxon>Cephalochordata</taxon>
        <taxon>Leptocardii</taxon>
        <taxon>Amphioxiformes</taxon>
        <taxon>Branchiostomatidae</taxon>
        <taxon>Branchiostoma</taxon>
    </lineage>
</organism>
<accession>A0A6P5A9Z7</accession>
<dbReference type="SUPFAM" id="SSF52540">
    <property type="entry name" value="P-loop containing nucleoside triphosphate hydrolases"/>
    <property type="match status" value="2"/>
</dbReference>
<protein>
    <submittedName>
        <fullName evidence="3">Uncharacterized protein LOC109486959</fullName>
    </submittedName>
</protein>
<dbReference type="GO" id="GO:0000724">
    <property type="term" value="P:double-strand break repair via homologous recombination"/>
    <property type="evidence" value="ECO:0007669"/>
    <property type="project" value="TreeGrafter"/>
</dbReference>
<dbReference type="AlphaFoldDB" id="A0A6P5A9Z7"/>
<dbReference type="RefSeq" id="XP_019646433.1">
    <property type="nucleotide sequence ID" value="XM_019790874.1"/>
</dbReference>
<dbReference type="InterPro" id="IPR027417">
    <property type="entry name" value="P-loop_NTPase"/>
</dbReference>
<dbReference type="PANTHER" id="PTHR28653">
    <property type="match status" value="1"/>
</dbReference>
<dbReference type="OrthoDB" id="67296at2759"/>